<dbReference type="InterPro" id="IPR009081">
    <property type="entry name" value="PP-bd_ACP"/>
</dbReference>
<dbReference type="Gene3D" id="3.30.300.30">
    <property type="match status" value="1"/>
</dbReference>
<dbReference type="CDD" id="cd05930">
    <property type="entry name" value="A_NRPS"/>
    <property type="match status" value="1"/>
</dbReference>
<dbReference type="Pfam" id="PF00501">
    <property type="entry name" value="AMP-binding"/>
    <property type="match status" value="1"/>
</dbReference>
<accession>A0A1A9WY14</accession>
<dbReference type="AlphaFoldDB" id="A0A1A9WY14"/>
<dbReference type="PANTHER" id="PTHR44845">
    <property type="entry name" value="CARRIER DOMAIN-CONTAINING PROTEIN"/>
    <property type="match status" value="1"/>
</dbReference>
<sequence>MLKLTERLNTFLRNLSRLSQRIFLIIMGSMVKLSIVKGKQQDSKIKPLHRIFEENLKRHPHQIALIHNNNNSKRGNNENGNDSIFIKTTQNYQQITYKQMNTAANKWARFLVKESKQHFVQPNADGDFVIGVCMQPSDHLVTTLLAIWKAGAAYLPIDPTFPANRVEHILQESKPIMVVCDDNIDKQRFGKTLTFNLSEIINSAQEFEENLMPNDMLAEGSNHLAIVLYTSGSTGVPKGVRLPHEVILNRLQWQWNTFPYKAEETVTVFKTTLTFVDSVAELWGPLLCGLAVLVVPKVITKDPERLVQLLEEYKIRRLVLVPTLLRSLLMYLSLDGNNCGLAQKGQKLLSNLQIWVCSGEPLPLSLAMNFFDYFEEGVHTLYNFYGSTEVMGDVTYFACESKKQLSHYDRVPIGVPVINTVIYLLDSDYRPVKTGDIGEIFVSGANLARGYVIGRDPEKFLENPLAVELKYSRLYRTGDYGSLFNGHIMYEGRTDSQVKIRGHRVDLSEVEKIVIELPQVEKAIVLCYHAGQVDQALLVFVKLRDDSPLINGLQLENKLKHQLADYMMPQVVLIDQVPLLVNGKVDRQALLKLYETANNNEGDSSIVLDFDYSQVPDELKKAAQDLFETVGSVIGRSTRTTLSANSNFYDLGGNSLNSIYTVTLLREKGYNVGISQFITAKDLGEILHTMTKDCETSMVEDDNELWISSCPHLDMEAIPLQHNHKNEVIQIIVDSFYGKADLEQWLKPDILPSDYSDLISDIWNDLVEKDLSFVVKDKNTKRIIGTALNFDAHNEPEVEVKSKLIIVFDFLEFVEGPIRDTYLPKGLNKILHSFMMGTHENLNPQENIACMHFMEHEVLNVAKAKNFTGILTTNTSPLTQQLGNDVYHYKTFLDYQVNEYIHTDGTRPFAKAPDFQRAIVHWKEINA</sequence>
<keyword evidence="1" id="KW-0596">Phosphopantetheine</keyword>
<dbReference type="STRING" id="37001.A0A1A9WY14"/>
<dbReference type="InterPro" id="IPR036736">
    <property type="entry name" value="ACP-like_sf"/>
</dbReference>
<dbReference type="Gene3D" id="3.40.50.12780">
    <property type="entry name" value="N-terminal domain of ligase-like"/>
    <property type="match status" value="1"/>
</dbReference>
<dbReference type="PANTHER" id="PTHR44845:SF6">
    <property type="entry name" value="BETA-ALANINE-ACTIVATING ENZYME"/>
    <property type="match status" value="1"/>
</dbReference>
<reference evidence="6" key="1">
    <citation type="submission" date="2014-03" db="EMBL/GenBank/DDBJ databases">
        <authorList>
            <person name="Aksoy S."/>
            <person name="Warren W."/>
            <person name="Wilson R.K."/>
        </authorList>
    </citation>
    <scope>NUCLEOTIDE SEQUENCE [LARGE SCALE GENOMIC DNA]</scope>
    <source>
        <strain evidence="6">IAEA</strain>
    </source>
</reference>
<dbReference type="FunFam" id="3.40.50.12780:FF:000038">
    <property type="entry name" value="Ebony protein"/>
    <property type="match status" value="1"/>
</dbReference>
<dbReference type="InterPro" id="IPR020845">
    <property type="entry name" value="AMP-binding_CS"/>
</dbReference>
<dbReference type="Gene3D" id="3.40.630.30">
    <property type="match status" value="1"/>
</dbReference>
<evidence type="ECO:0000259" key="4">
    <source>
        <dbReference type="Pfam" id="PF00550"/>
    </source>
</evidence>
<dbReference type="Proteomes" id="UP000091820">
    <property type="component" value="Unassembled WGS sequence"/>
</dbReference>
<dbReference type="EnsemblMetazoa" id="GBRI036872-RA">
    <property type="protein sequence ID" value="GBRI036872-PA"/>
    <property type="gene ID" value="GBRI036872"/>
</dbReference>
<keyword evidence="2" id="KW-0597">Phosphoprotein</keyword>
<feature type="domain" description="Carrier" evidence="4">
    <location>
        <begin position="626"/>
        <end position="687"/>
    </location>
</feature>
<dbReference type="FunFam" id="3.40.630.30:FF:000088">
    <property type="entry name" value="Ebony protein"/>
    <property type="match status" value="1"/>
</dbReference>
<dbReference type="VEuPathDB" id="VectorBase:GBRI036872"/>
<organism evidence="5 6">
    <name type="scientific">Glossina brevipalpis</name>
    <dbReference type="NCBI Taxonomy" id="37001"/>
    <lineage>
        <taxon>Eukaryota</taxon>
        <taxon>Metazoa</taxon>
        <taxon>Ecdysozoa</taxon>
        <taxon>Arthropoda</taxon>
        <taxon>Hexapoda</taxon>
        <taxon>Insecta</taxon>
        <taxon>Pterygota</taxon>
        <taxon>Neoptera</taxon>
        <taxon>Endopterygota</taxon>
        <taxon>Diptera</taxon>
        <taxon>Brachycera</taxon>
        <taxon>Muscomorpha</taxon>
        <taxon>Hippoboscoidea</taxon>
        <taxon>Glossinidae</taxon>
        <taxon>Glossina</taxon>
    </lineage>
</organism>
<evidence type="ECO:0000256" key="2">
    <source>
        <dbReference type="ARBA" id="ARBA00022553"/>
    </source>
</evidence>
<dbReference type="Pfam" id="PF00550">
    <property type="entry name" value="PP-binding"/>
    <property type="match status" value="1"/>
</dbReference>
<reference evidence="5" key="2">
    <citation type="submission" date="2020-05" db="UniProtKB">
        <authorList>
            <consortium name="EnsemblMetazoa"/>
        </authorList>
    </citation>
    <scope>IDENTIFICATION</scope>
    <source>
        <strain evidence="5">IAEA</strain>
    </source>
</reference>
<dbReference type="SUPFAM" id="SSF47336">
    <property type="entry name" value="ACP-like"/>
    <property type="match status" value="1"/>
</dbReference>
<evidence type="ECO:0000313" key="5">
    <source>
        <dbReference type="EnsemblMetazoa" id="GBRI036872-PA"/>
    </source>
</evidence>
<keyword evidence="6" id="KW-1185">Reference proteome</keyword>
<dbReference type="InterPro" id="IPR045851">
    <property type="entry name" value="AMP-bd_C_sf"/>
</dbReference>
<feature type="domain" description="AMP-dependent synthetase/ligase" evidence="3">
    <location>
        <begin position="76"/>
        <end position="451"/>
    </location>
</feature>
<dbReference type="Gene3D" id="1.10.1200.10">
    <property type="entry name" value="ACP-like"/>
    <property type="match status" value="1"/>
</dbReference>
<dbReference type="InterPro" id="IPR000873">
    <property type="entry name" value="AMP-dep_synth/lig_dom"/>
</dbReference>
<protein>
    <submittedName>
        <fullName evidence="5">Uncharacterized protein</fullName>
    </submittedName>
</protein>
<name>A0A1A9WY14_9MUSC</name>
<evidence type="ECO:0000256" key="1">
    <source>
        <dbReference type="ARBA" id="ARBA00022450"/>
    </source>
</evidence>
<evidence type="ECO:0000313" key="6">
    <source>
        <dbReference type="Proteomes" id="UP000091820"/>
    </source>
</evidence>
<dbReference type="SUPFAM" id="SSF56801">
    <property type="entry name" value="Acetyl-CoA synthetase-like"/>
    <property type="match status" value="1"/>
</dbReference>
<dbReference type="InterPro" id="IPR042099">
    <property type="entry name" value="ANL_N_sf"/>
</dbReference>
<dbReference type="PROSITE" id="PS00455">
    <property type="entry name" value="AMP_BINDING"/>
    <property type="match status" value="1"/>
</dbReference>
<dbReference type="FunFam" id="3.30.300.30:FF:000030">
    <property type="entry name" value="Mutant e4 ebony"/>
    <property type="match status" value="1"/>
</dbReference>
<proteinExistence type="predicted"/>
<evidence type="ECO:0000259" key="3">
    <source>
        <dbReference type="Pfam" id="PF00501"/>
    </source>
</evidence>